<accession>A0A1H0D3Q2</accession>
<dbReference type="PANTHER" id="PTHR43881">
    <property type="entry name" value="GAMMA-GLUTAMYLTRANSPEPTIDASE (AFU_ORTHOLOGUE AFUA_4G13580)"/>
    <property type="match status" value="1"/>
</dbReference>
<sequence>MAASTTTRNETGLTRRAGSCMHPPHRATRPRQMRVQPPEDLFPRMLQRDFQKPGRSVAVSDRAMAASSHPLATLAAVDILREGGHAAEAAVAAVALQSVIDPLMTGLGGDCFALVAGSEGEPLALNGSGPAPQALRRGDLVERGLARIPDDSVHAVTVPGAVEAWIRLVERFGRLGLERVLQPAIRAAEDGFCVTPRVAYDWAAYESRVSSHAPACEQYLPGGSAPAVGARFHQPALARTLRRIAAEGRAGFYEGETAADMVRTLREAGGVHTEEDFARFRAFETEPVAAPYKGHELLECPPNGQGIAALMIARILDGFELKPMGEADRIHVLAEATKLGYAMRDAVIGDPARGETLDVRTLLSDRFVETLRARIRMDEAAEPTAWTGPNHRDTVTVSVVDGDRNAVSIINSIFHPFGSGIYAPGAGILFQNRGSGFSVEENHPNVVDGGKLPFHTIIPGLLRKEKRTVMAFGVMGGQYQAAGHAHLLSQMLDVGLDPQAANEAPRSFAFGDTLTIENTVPKAVRADLEARGHRTQVAEAPLGGCQAIWIDHERGVLLGSSDHRKDGMALGF</sequence>
<dbReference type="AlphaFoldDB" id="A0A1H0D3Q2"/>
<dbReference type="PRINTS" id="PR01210">
    <property type="entry name" value="GGTRANSPTASE"/>
</dbReference>
<protein>
    <submittedName>
        <fullName evidence="2">Gamma-glutamyltransferase 2. Threonine peptidase. MEROPS family T03</fullName>
    </submittedName>
</protein>
<dbReference type="InterPro" id="IPR029055">
    <property type="entry name" value="Ntn_hydrolases_N"/>
</dbReference>
<dbReference type="Proteomes" id="UP000198793">
    <property type="component" value="Unassembled WGS sequence"/>
</dbReference>
<dbReference type="InterPro" id="IPR043138">
    <property type="entry name" value="GGT_lsub"/>
</dbReference>
<keyword evidence="3" id="KW-1185">Reference proteome</keyword>
<dbReference type="STRING" id="1166073.SAMN05192530_101585"/>
<name>A0A1H0D3Q2_9HYPH</name>
<dbReference type="EMBL" id="FNIT01000001">
    <property type="protein sequence ID" value="SDN64790.1"/>
    <property type="molecule type" value="Genomic_DNA"/>
</dbReference>
<dbReference type="Gene3D" id="3.60.20.40">
    <property type="match status" value="1"/>
</dbReference>
<reference evidence="2 3" key="1">
    <citation type="submission" date="2016-10" db="EMBL/GenBank/DDBJ databases">
        <authorList>
            <person name="de Groot N.N."/>
        </authorList>
    </citation>
    <scope>NUCLEOTIDE SEQUENCE [LARGE SCALE GENOMIC DNA]</scope>
    <source>
        <strain evidence="3">L7-484,KACC 16230,DSM 25025</strain>
    </source>
</reference>
<organism evidence="2 3">
    <name type="scientific">Aureimonas jatrophae</name>
    <dbReference type="NCBI Taxonomy" id="1166073"/>
    <lineage>
        <taxon>Bacteria</taxon>
        <taxon>Pseudomonadati</taxon>
        <taxon>Pseudomonadota</taxon>
        <taxon>Alphaproteobacteria</taxon>
        <taxon>Hyphomicrobiales</taxon>
        <taxon>Aurantimonadaceae</taxon>
        <taxon>Aureimonas</taxon>
    </lineage>
</organism>
<evidence type="ECO:0000313" key="2">
    <source>
        <dbReference type="EMBL" id="SDN64790.1"/>
    </source>
</evidence>
<dbReference type="SUPFAM" id="SSF56235">
    <property type="entry name" value="N-terminal nucleophile aminohydrolases (Ntn hydrolases)"/>
    <property type="match status" value="1"/>
</dbReference>
<dbReference type="PANTHER" id="PTHR43881:SF1">
    <property type="entry name" value="GAMMA-GLUTAMYLTRANSPEPTIDASE (AFU_ORTHOLOGUE AFUA_4G13580)"/>
    <property type="match status" value="1"/>
</dbReference>
<feature type="compositionally biased region" description="Polar residues" evidence="1">
    <location>
        <begin position="1"/>
        <end position="12"/>
    </location>
</feature>
<keyword evidence="2" id="KW-0808">Transferase</keyword>
<evidence type="ECO:0000256" key="1">
    <source>
        <dbReference type="SAM" id="MobiDB-lite"/>
    </source>
</evidence>
<feature type="region of interest" description="Disordered" evidence="1">
    <location>
        <begin position="1"/>
        <end position="31"/>
    </location>
</feature>
<dbReference type="InterPro" id="IPR052896">
    <property type="entry name" value="GGT-like_enzyme"/>
</dbReference>
<dbReference type="Pfam" id="PF01019">
    <property type="entry name" value="G_glu_transpept"/>
    <property type="match status" value="1"/>
</dbReference>
<evidence type="ECO:0000313" key="3">
    <source>
        <dbReference type="Proteomes" id="UP000198793"/>
    </source>
</evidence>
<dbReference type="InterPro" id="IPR043137">
    <property type="entry name" value="GGT_ssub_C"/>
</dbReference>
<gene>
    <name evidence="2" type="ORF">SAMN05192530_101585</name>
</gene>
<dbReference type="GO" id="GO:0016740">
    <property type="term" value="F:transferase activity"/>
    <property type="evidence" value="ECO:0007669"/>
    <property type="project" value="UniProtKB-KW"/>
</dbReference>
<proteinExistence type="predicted"/>
<dbReference type="Gene3D" id="1.10.246.130">
    <property type="match status" value="1"/>
</dbReference>